<dbReference type="SUPFAM" id="SSF57501">
    <property type="entry name" value="Cystine-knot cytokines"/>
    <property type="match status" value="1"/>
</dbReference>
<name>A0ABS2XGG3_POLSP</name>
<feature type="non-terminal residue" evidence="8">
    <location>
        <position position="1"/>
    </location>
</feature>
<keyword evidence="5 7" id="KW-0732">Signal</keyword>
<proteinExistence type="inferred from homology"/>
<dbReference type="PANTHER" id="PTHR10494">
    <property type="entry name" value="BONE MORPHOGENETIC PROTEIN INHIBITOR, NOGGIN"/>
    <property type="match status" value="1"/>
</dbReference>
<evidence type="ECO:0000256" key="7">
    <source>
        <dbReference type="SAM" id="SignalP"/>
    </source>
</evidence>
<dbReference type="EMBL" id="JAAWVQ010028772">
    <property type="protein sequence ID" value="MBN3273228.1"/>
    <property type="molecule type" value="Genomic_DNA"/>
</dbReference>
<feature type="chain" id="PRO_5046306529" evidence="7">
    <location>
        <begin position="20"/>
        <end position="312"/>
    </location>
</feature>
<dbReference type="Gene3D" id="1.10.287.520">
    <property type="entry name" value="Helix hairpin bin"/>
    <property type="match status" value="1"/>
</dbReference>
<dbReference type="PANTHER" id="PTHR10494:SF4">
    <property type="entry name" value="NOGGIN"/>
    <property type="match status" value="1"/>
</dbReference>
<dbReference type="InterPro" id="IPR029034">
    <property type="entry name" value="Cystine-knot_cytokine"/>
</dbReference>
<dbReference type="Pfam" id="PF05806">
    <property type="entry name" value="Noggin"/>
    <property type="match status" value="1"/>
</dbReference>
<evidence type="ECO:0000256" key="5">
    <source>
        <dbReference type="ARBA" id="ARBA00022729"/>
    </source>
</evidence>
<dbReference type="Gene3D" id="2.10.90.10">
    <property type="entry name" value="Cystine-knot cytokines"/>
    <property type="match status" value="1"/>
</dbReference>
<feature type="non-terminal residue" evidence="8">
    <location>
        <position position="312"/>
    </location>
</feature>
<accession>A0ABS2XGG3</accession>
<evidence type="ECO:0000256" key="3">
    <source>
        <dbReference type="ARBA" id="ARBA00022473"/>
    </source>
</evidence>
<evidence type="ECO:0000256" key="2">
    <source>
        <dbReference type="ARBA" id="ARBA00007480"/>
    </source>
</evidence>
<comment type="subcellular location">
    <subcellularLocation>
        <location evidence="1">Secreted</location>
    </subcellularLocation>
</comment>
<comment type="similarity">
    <text evidence="2">Belongs to the noggin family.</text>
</comment>
<comment type="caution">
    <text evidence="8">The sequence shown here is derived from an EMBL/GenBank/DDBJ whole genome shotgun (WGS) entry which is preliminary data.</text>
</comment>
<keyword evidence="4" id="KW-0964">Secreted</keyword>
<keyword evidence="9" id="KW-1185">Reference proteome</keyword>
<evidence type="ECO:0000313" key="8">
    <source>
        <dbReference type="EMBL" id="MBN3273228.1"/>
    </source>
</evidence>
<sequence>MGFSQALLVCALVFHSGACQPYLRLRPSPSDKLPVIDIIEHPDPEYDPREQDLNDRTLRKKLGSNFDPNFMSISTPVQVNLSIQDIHPKLRIPGPMPNDIKKLDLSETPYGMRVKIGKKARRKFLQWLWTYTHCPVVYTWKDLGLRFWPRYIKEGNCLNERSCSFPEGMFCKPVLKVVDAKERLIKAKLGRCGNVFSPQFWRAGLMEDVDIGNAEEVVSGEAEAWIGQMEDEALLKLEEFLGNRDEKVVQAPAAFGQSMESVIGWRRAFMFCIMEILNESGSNSACGGRQVEGLKRRRESALRLEGRDIGSK</sequence>
<gene>
    <name evidence="8" type="primary">Nog2_1</name>
    <name evidence="8" type="ORF">GTO93_0009007</name>
</gene>
<evidence type="ECO:0000256" key="6">
    <source>
        <dbReference type="ARBA" id="ARBA00023188"/>
    </source>
</evidence>
<reference evidence="8" key="1">
    <citation type="journal article" date="2021" name="Cell">
        <title>Tracing the genetic footprints of vertebrate landing in non-teleost ray-finned fishes.</title>
        <authorList>
            <person name="Bi X."/>
            <person name="Wang K."/>
            <person name="Yang L."/>
            <person name="Pan H."/>
            <person name="Jiang H."/>
            <person name="Wei Q."/>
            <person name="Fang M."/>
            <person name="Yu H."/>
            <person name="Zhu C."/>
            <person name="Cai Y."/>
            <person name="He Y."/>
            <person name="Gan X."/>
            <person name="Zeng H."/>
            <person name="Yu D."/>
            <person name="Zhu Y."/>
            <person name="Jiang H."/>
            <person name="Qiu Q."/>
            <person name="Yang H."/>
            <person name="Zhang Y.E."/>
            <person name="Wang W."/>
            <person name="Zhu M."/>
            <person name="He S."/>
            <person name="Zhang G."/>
        </authorList>
    </citation>
    <scope>NUCLEOTIDE SEQUENCE</scope>
    <source>
        <strain evidence="8">Pddl_001</strain>
    </source>
</reference>
<keyword evidence="6" id="KW-0891">Chondrogenesis</keyword>
<evidence type="ECO:0000256" key="4">
    <source>
        <dbReference type="ARBA" id="ARBA00022525"/>
    </source>
</evidence>
<dbReference type="InterPro" id="IPR008717">
    <property type="entry name" value="Noggin"/>
</dbReference>
<protein>
    <submittedName>
        <fullName evidence="8">NOGG2 protein</fullName>
    </submittedName>
</protein>
<evidence type="ECO:0000256" key="1">
    <source>
        <dbReference type="ARBA" id="ARBA00004613"/>
    </source>
</evidence>
<organism evidence="8 9">
    <name type="scientific">Polyodon spathula</name>
    <name type="common">North American paddlefish</name>
    <name type="synonym">Squalus spathula</name>
    <dbReference type="NCBI Taxonomy" id="7913"/>
    <lineage>
        <taxon>Eukaryota</taxon>
        <taxon>Metazoa</taxon>
        <taxon>Chordata</taxon>
        <taxon>Craniata</taxon>
        <taxon>Vertebrata</taxon>
        <taxon>Euteleostomi</taxon>
        <taxon>Actinopterygii</taxon>
        <taxon>Chondrostei</taxon>
        <taxon>Acipenseriformes</taxon>
        <taxon>Polyodontidae</taxon>
        <taxon>Polyodon</taxon>
    </lineage>
</organism>
<evidence type="ECO:0000313" key="9">
    <source>
        <dbReference type="Proteomes" id="UP001166093"/>
    </source>
</evidence>
<keyword evidence="3" id="KW-0217">Developmental protein</keyword>
<dbReference type="Proteomes" id="UP001166093">
    <property type="component" value="Unassembled WGS sequence"/>
</dbReference>
<feature type="signal peptide" evidence="7">
    <location>
        <begin position="1"/>
        <end position="19"/>
    </location>
</feature>